<dbReference type="InterPro" id="IPR025182">
    <property type="entry name" value="RNApol-bd_RbpA"/>
</dbReference>
<accession>A0A7W7CIB9</accession>
<evidence type="ECO:0000313" key="3">
    <source>
        <dbReference type="Proteomes" id="UP000533598"/>
    </source>
</evidence>
<sequence>MRLLRVAQSVPQVVEVDRDHDLAPRMPVSFLCPHPAADCVVTVPMSTAATDIPLTWDCLPHGTTAARIDPPPTAAEIEKAKNPAQQAKTPKAGGERRSRRGNPDWTPKTPLEHLMERRSPAELEELVQYRLAKLRGEPVRAFPAGRNKP</sequence>
<name>A0A7W7CIB9_9PSEU</name>
<keyword evidence="3" id="KW-1185">Reference proteome</keyword>
<feature type="compositionally biased region" description="Basic and acidic residues" evidence="1">
    <location>
        <begin position="110"/>
        <end position="120"/>
    </location>
</feature>
<reference evidence="2 3" key="1">
    <citation type="submission" date="2020-08" db="EMBL/GenBank/DDBJ databases">
        <title>Sequencing the genomes of 1000 actinobacteria strains.</title>
        <authorList>
            <person name="Klenk H.-P."/>
        </authorList>
    </citation>
    <scope>NUCLEOTIDE SEQUENCE [LARGE SCALE GENOMIC DNA]</scope>
    <source>
        <strain evidence="2 3">DSM 44230</strain>
    </source>
</reference>
<dbReference type="InterPro" id="IPR038638">
    <property type="entry name" value="RbpA_sf"/>
</dbReference>
<dbReference type="GO" id="GO:0001000">
    <property type="term" value="F:bacterial-type RNA polymerase core enzyme binding"/>
    <property type="evidence" value="ECO:0007669"/>
    <property type="project" value="InterPro"/>
</dbReference>
<protein>
    <recommendedName>
        <fullName evidence="4">RNA polymerase-binding protein RbpA</fullName>
    </recommendedName>
</protein>
<organism evidence="2 3">
    <name type="scientific">Crossiella cryophila</name>
    <dbReference type="NCBI Taxonomy" id="43355"/>
    <lineage>
        <taxon>Bacteria</taxon>
        <taxon>Bacillati</taxon>
        <taxon>Actinomycetota</taxon>
        <taxon>Actinomycetes</taxon>
        <taxon>Pseudonocardiales</taxon>
        <taxon>Pseudonocardiaceae</taxon>
        <taxon>Crossiella</taxon>
    </lineage>
</organism>
<dbReference type="Proteomes" id="UP000533598">
    <property type="component" value="Unassembled WGS sequence"/>
</dbReference>
<comment type="caution">
    <text evidence="2">The sequence shown here is derived from an EMBL/GenBank/DDBJ whole genome shotgun (WGS) entry which is preliminary data.</text>
</comment>
<dbReference type="Gene3D" id="2.20.28.270">
    <property type="entry name" value="RNA polymerase-binding protein A"/>
    <property type="match status" value="1"/>
</dbReference>
<gene>
    <name evidence="2" type="ORF">HNR67_007925</name>
</gene>
<dbReference type="Pfam" id="PF13397">
    <property type="entry name" value="RbpA"/>
    <property type="match status" value="1"/>
</dbReference>
<dbReference type="RefSeq" id="WP_312989158.1">
    <property type="nucleotide sequence ID" value="NZ_BAAAUI010000082.1"/>
</dbReference>
<evidence type="ECO:0000313" key="2">
    <source>
        <dbReference type="EMBL" id="MBB4681807.1"/>
    </source>
</evidence>
<dbReference type="AlphaFoldDB" id="A0A7W7CIB9"/>
<evidence type="ECO:0000256" key="1">
    <source>
        <dbReference type="SAM" id="MobiDB-lite"/>
    </source>
</evidence>
<dbReference type="EMBL" id="JACHMH010000001">
    <property type="protein sequence ID" value="MBB4681807.1"/>
    <property type="molecule type" value="Genomic_DNA"/>
</dbReference>
<evidence type="ECO:0008006" key="4">
    <source>
        <dbReference type="Google" id="ProtNLM"/>
    </source>
</evidence>
<dbReference type="GO" id="GO:0045893">
    <property type="term" value="P:positive regulation of DNA-templated transcription"/>
    <property type="evidence" value="ECO:0007669"/>
    <property type="project" value="InterPro"/>
</dbReference>
<feature type="region of interest" description="Disordered" evidence="1">
    <location>
        <begin position="63"/>
        <end position="120"/>
    </location>
</feature>
<proteinExistence type="predicted"/>